<dbReference type="EMBL" id="KK784922">
    <property type="protein sequence ID" value="KDO61973.1"/>
    <property type="molecule type" value="Genomic_DNA"/>
</dbReference>
<reference evidence="2 3" key="1">
    <citation type="submission" date="2014-04" db="EMBL/GenBank/DDBJ databases">
        <authorList>
            <consortium name="International Citrus Genome Consortium"/>
            <person name="Gmitter F."/>
            <person name="Chen C."/>
            <person name="Farmerie W."/>
            <person name="Harkins T."/>
            <person name="Desany B."/>
            <person name="Mohiuddin M."/>
            <person name="Kodira C."/>
            <person name="Borodovsky M."/>
            <person name="Lomsadze A."/>
            <person name="Burns P."/>
            <person name="Jenkins J."/>
            <person name="Prochnik S."/>
            <person name="Shu S."/>
            <person name="Chapman J."/>
            <person name="Pitluck S."/>
            <person name="Schmutz J."/>
            <person name="Rokhsar D."/>
        </authorList>
    </citation>
    <scope>NUCLEOTIDE SEQUENCE</scope>
</reference>
<organism evidence="2 3">
    <name type="scientific">Citrus sinensis</name>
    <name type="common">Sweet orange</name>
    <name type="synonym">Citrus aurantium var. sinensis</name>
    <dbReference type="NCBI Taxonomy" id="2711"/>
    <lineage>
        <taxon>Eukaryota</taxon>
        <taxon>Viridiplantae</taxon>
        <taxon>Streptophyta</taxon>
        <taxon>Embryophyta</taxon>
        <taxon>Tracheophyta</taxon>
        <taxon>Spermatophyta</taxon>
        <taxon>Magnoliopsida</taxon>
        <taxon>eudicotyledons</taxon>
        <taxon>Gunneridae</taxon>
        <taxon>Pentapetalae</taxon>
        <taxon>rosids</taxon>
        <taxon>malvids</taxon>
        <taxon>Sapindales</taxon>
        <taxon>Rutaceae</taxon>
        <taxon>Aurantioideae</taxon>
        <taxon>Citrus</taxon>
    </lineage>
</organism>
<protein>
    <submittedName>
        <fullName evidence="2">Uncharacterized protein</fullName>
    </submittedName>
</protein>
<dbReference type="Proteomes" id="UP000027120">
    <property type="component" value="Unassembled WGS sequence"/>
</dbReference>
<gene>
    <name evidence="2" type="ORF">CISIN_1g033885mg</name>
</gene>
<dbReference type="InterPro" id="IPR053115">
    <property type="entry name" value="CDK_inhibitor"/>
</dbReference>
<proteinExistence type="predicted"/>
<name>A0A067F3M8_CITSI</name>
<feature type="region of interest" description="Disordered" evidence="1">
    <location>
        <begin position="39"/>
        <end position="71"/>
    </location>
</feature>
<evidence type="ECO:0000313" key="2">
    <source>
        <dbReference type="EMBL" id="KDO61973.1"/>
    </source>
</evidence>
<evidence type="ECO:0000256" key="1">
    <source>
        <dbReference type="SAM" id="MobiDB-lite"/>
    </source>
</evidence>
<accession>A0A067F3M8</accession>
<dbReference type="PANTHER" id="PTHR35162">
    <property type="entry name" value="OS08G0516600 PROTEIN"/>
    <property type="match status" value="1"/>
</dbReference>
<keyword evidence="3" id="KW-1185">Reference proteome</keyword>
<dbReference type="AlphaFoldDB" id="A0A067F3M8"/>
<dbReference type="PANTHER" id="PTHR35162:SF2">
    <property type="entry name" value="OS08G0516600 PROTEIN"/>
    <property type="match status" value="1"/>
</dbReference>
<evidence type="ECO:0000313" key="3">
    <source>
        <dbReference type="Proteomes" id="UP000027120"/>
    </source>
</evidence>
<feature type="compositionally biased region" description="Basic and acidic residues" evidence="1">
    <location>
        <begin position="39"/>
        <end position="48"/>
    </location>
</feature>
<sequence>MYSFPQMGLEISEEFIPVTPVKTISSARAKLLDIEEKEALENDEECKTPKSPAHTLKQPLVCPPAPRKPKSLKRKFCPPSQGFFQVPDNFESIFLVLSGQPSKKTRASN</sequence>